<organism evidence="1 2">
    <name type="scientific">Cyanobacterium stanieri (strain ATCC 29140 / PCC 7202)</name>
    <dbReference type="NCBI Taxonomy" id="292563"/>
    <lineage>
        <taxon>Bacteria</taxon>
        <taxon>Bacillati</taxon>
        <taxon>Cyanobacteriota</taxon>
        <taxon>Cyanophyceae</taxon>
        <taxon>Oscillatoriophycideae</taxon>
        <taxon>Chroococcales</taxon>
        <taxon>Geminocystaceae</taxon>
        <taxon>Cyanobacterium</taxon>
    </lineage>
</organism>
<reference evidence="2" key="1">
    <citation type="journal article" date="2013" name="Proc. Natl. Acad. Sci. U.S.A.">
        <title>Improving the coverage of the cyanobacterial phylum using diversity-driven genome sequencing.</title>
        <authorList>
            <person name="Shih P.M."/>
            <person name="Wu D."/>
            <person name="Latifi A."/>
            <person name="Axen S.D."/>
            <person name="Fewer D.P."/>
            <person name="Talla E."/>
            <person name="Calteau A."/>
            <person name="Cai F."/>
            <person name="Tandeau de Marsac N."/>
            <person name="Rippka R."/>
            <person name="Herdman M."/>
            <person name="Sivonen K."/>
            <person name="Coursin T."/>
            <person name="Laurent T."/>
            <person name="Goodwin L."/>
            <person name="Nolan M."/>
            <person name="Davenport K.W."/>
            <person name="Han C.S."/>
            <person name="Rubin E.M."/>
            <person name="Eisen J.A."/>
            <person name="Woyke T."/>
            <person name="Gugger M."/>
            <person name="Kerfeld C.A."/>
        </authorList>
    </citation>
    <scope>NUCLEOTIDE SEQUENCE [LARGE SCALE GENOMIC DNA]</scope>
    <source>
        <strain evidence="2">ATCC 29140 / PCC 7202</strain>
    </source>
</reference>
<dbReference type="BioCyc" id="CSTA292563:G1353-618-MONOMER"/>
<protein>
    <submittedName>
        <fullName evidence="1">Uncharacterized protein</fullName>
    </submittedName>
</protein>
<dbReference type="AlphaFoldDB" id="K9YIA0"/>
<sequence length="52" mass="6127">MTEKCVHELTYSLASQREAPHFVFDKRIGKQVWDESLPRYIAQTKKVMLTCI</sequence>
<accession>K9YIA0</accession>
<evidence type="ECO:0000313" key="1">
    <source>
        <dbReference type="EMBL" id="AFZ46589.1"/>
    </source>
</evidence>
<dbReference type="KEGG" id="csn:Cyast_0612"/>
<dbReference type="Proteomes" id="UP000010483">
    <property type="component" value="Chromosome"/>
</dbReference>
<evidence type="ECO:0000313" key="2">
    <source>
        <dbReference type="Proteomes" id="UP000010483"/>
    </source>
</evidence>
<dbReference type="HOGENOM" id="CLU_3079010_0_0_3"/>
<dbReference type="STRING" id="292563.Cyast_0612"/>
<gene>
    <name evidence="1" type="ordered locus">Cyast_0612</name>
</gene>
<name>K9YIA0_CYASC</name>
<dbReference type="EMBL" id="CP003940">
    <property type="protein sequence ID" value="AFZ46589.1"/>
    <property type="molecule type" value="Genomic_DNA"/>
</dbReference>
<keyword evidence="2" id="KW-1185">Reference proteome</keyword>
<proteinExistence type="predicted"/>